<dbReference type="EMBL" id="JAAAUQ010001404">
    <property type="protein sequence ID" value="KAF9139224.1"/>
    <property type="molecule type" value="Genomic_DNA"/>
</dbReference>
<keyword evidence="3" id="KW-1185">Reference proteome</keyword>
<dbReference type="InterPro" id="IPR036047">
    <property type="entry name" value="F-box-like_dom_sf"/>
</dbReference>
<dbReference type="SUPFAM" id="SSF81383">
    <property type="entry name" value="F-box domain"/>
    <property type="match status" value="1"/>
</dbReference>
<dbReference type="InterPro" id="IPR032675">
    <property type="entry name" value="LRR_dom_sf"/>
</dbReference>
<sequence length="673" mass="78780">MNAQTSSLPMAKAPSADRVVGLPELQTQIAAHLTPPDLYACVQTSRLWNEVFIPSLWHTIHDRLYGWPSMVDPYGYYHKDGWWCPHHRKTPDWTRQVMQKHGHHIRHLSIFSWIVSSVVTDIGDCRRLKTLWIDIPWSQGGSKKEAAVWPESLTSEEREILEGLLQEDVQLCKEFDSATWRMIWQLWLLIFRISALCDLRLSALESRKLDRIISPAFFRRALLVHHRTLTSLRIDYKQLDLVEYLEILPNLRRLYTGYDPVEDRPLDKTYPHLRTLVIEKSISGIAFHNLLKYLPNLEHLGVMYLLTMLDHINYDQDKEDDTFFEGDWKWKTDFTVSPLLDGIPSRLSGLHFLDVCQYGQSEFMTEVAFDVLPSLPFLTELTIDASYPDLGPMLAKYCKLLQVFRNSDFVETIHPNKLKKMMAEVNEMNELLENCPYLRIFDAIVHRIEANHLLGRPPWLCKDLEFFRCQLIGFQRLNSDEEEIYDEAIQILKTSENSSLLEEQQRVINKHRQFREQHHQVYDRLASLTKLTTLDLGHEYLNRDDLEYSIYGNNRYSYGGRTYLVGHGPILETMELSLASGLDRLGALEKLEVFGFTGVDHRIQEPELEWMAKAWPRLTVMRGIHYNLYIGKPEDAVTAELQKKMLTLRPDVKHKAWYGVYRECVGRLFRFAE</sequence>
<gene>
    <name evidence="2" type="ORF">BG015_002126</name>
</gene>
<dbReference type="OrthoDB" id="2420568at2759"/>
<dbReference type="Pfam" id="PF12937">
    <property type="entry name" value="F-box-like"/>
    <property type="match status" value="1"/>
</dbReference>
<evidence type="ECO:0000259" key="1">
    <source>
        <dbReference type="Pfam" id="PF12937"/>
    </source>
</evidence>
<evidence type="ECO:0000313" key="2">
    <source>
        <dbReference type="EMBL" id="KAF9139224.1"/>
    </source>
</evidence>
<accession>A0A9P5RP54</accession>
<organism evidence="2 3">
    <name type="scientific">Linnemannia schmuckeri</name>
    <dbReference type="NCBI Taxonomy" id="64567"/>
    <lineage>
        <taxon>Eukaryota</taxon>
        <taxon>Fungi</taxon>
        <taxon>Fungi incertae sedis</taxon>
        <taxon>Mucoromycota</taxon>
        <taxon>Mortierellomycotina</taxon>
        <taxon>Mortierellomycetes</taxon>
        <taxon>Mortierellales</taxon>
        <taxon>Mortierellaceae</taxon>
        <taxon>Linnemannia</taxon>
    </lineage>
</organism>
<dbReference type="InterPro" id="IPR001810">
    <property type="entry name" value="F-box_dom"/>
</dbReference>
<comment type="caution">
    <text evidence="2">The sequence shown here is derived from an EMBL/GenBank/DDBJ whole genome shotgun (WGS) entry which is preliminary data.</text>
</comment>
<name>A0A9P5RP54_9FUNG</name>
<feature type="domain" description="F-box" evidence="1">
    <location>
        <begin position="23"/>
        <end position="61"/>
    </location>
</feature>
<reference evidence="2" key="1">
    <citation type="journal article" date="2020" name="Fungal Divers.">
        <title>Resolving the Mortierellaceae phylogeny through synthesis of multi-gene phylogenetics and phylogenomics.</title>
        <authorList>
            <person name="Vandepol N."/>
            <person name="Liber J."/>
            <person name="Desiro A."/>
            <person name="Na H."/>
            <person name="Kennedy M."/>
            <person name="Barry K."/>
            <person name="Grigoriev I.V."/>
            <person name="Miller A.N."/>
            <person name="O'Donnell K."/>
            <person name="Stajich J.E."/>
            <person name="Bonito G."/>
        </authorList>
    </citation>
    <scope>NUCLEOTIDE SEQUENCE</scope>
    <source>
        <strain evidence="2">NRRL 6426</strain>
    </source>
</reference>
<protein>
    <recommendedName>
        <fullName evidence="1">F-box domain-containing protein</fullName>
    </recommendedName>
</protein>
<evidence type="ECO:0000313" key="3">
    <source>
        <dbReference type="Proteomes" id="UP000748756"/>
    </source>
</evidence>
<dbReference type="Gene3D" id="3.80.10.10">
    <property type="entry name" value="Ribonuclease Inhibitor"/>
    <property type="match status" value="1"/>
</dbReference>
<dbReference type="SUPFAM" id="SSF52047">
    <property type="entry name" value="RNI-like"/>
    <property type="match status" value="1"/>
</dbReference>
<dbReference type="Proteomes" id="UP000748756">
    <property type="component" value="Unassembled WGS sequence"/>
</dbReference>
<dbReference type="AlphaFoldDB" id="A0A9P5RP54"/>
<proteinExistence type="predicted"/>